<dbReference type="PROSITE" id="PS52048">
    <property type="entry name" value="UCH_DOMAIN"/>
    <property type="match status" value="1"/>
</dbReference>
<name>A0AAN7YSF1_9PEZI</name>
<comment type="caution">
    <text evidence="10">The sequence shown here is derived from an EMBL/GenBank/DDBJ whole genome shotgun (WGS) entry which is preliminary data.</text>
</comment>
<reference evidence="10" key="1">
    <citation type="submission" date="2023-08" db="EMBL/GenBank/DDBJ databases">
        <title>Black Yeasts Isolated from many extreme environments.</title>
        <authorList>
            <person name="Coleine C."/>
            <person name="Stajich J.E."/>
            <person name="Selbmann L."/>
        </authorList>
    </citation>
    <scope>NUCLEOTIDE SEQUENCE</scope>
    <source>
        <strain evidence="10">CCFEE 5401</strain>
    </source>
</reference>
<dbReference type="Pfam" id="PF01088">
    <property type="entry name" value="Peptidase_C12"/>
    <property type="match status" value="1"/>
</dbReference>
<evidence type="ECO:0000256" key="6">
    <source>
        <dbReference type="ARBA" id="ARBA00022807"/>
    </source>
</evidence>
<dbReference type="GO" id="GO:0005737">
    <property type="term" value="C:cytoplasm"/>
    <property type="evidence" value="ECO:0007669"/>
    <property type="project" value="TreeGrafter"/>
</dbReference>
<evidence type="ECO:0000256" key="7">
    <source>
        <dbReference type="PROSITE-ProRule" id="PRU01393"/>
    </source>
</evidence>
<evidence type="ECO:0000256" key="2">
    <source>
        <dbReference type="ARBA" id="ARBA00009326"/>
    </source>
</evidence>
<dbReference type="PANTHER" id="PTHR10589">
    <property type="entry name" value="UBIQUITIN CARBOXYL-TERMINAL HYDROLASE"/>
    <property type="match status" value="1"/>
</dbReference>
<dbReference type="EMBL" id="JAVRRL010000003">
    <property type="protein sequence ID" value="KAK5118029.1"/>
    <property type="molecule type" value="Genomic_DNA"/>
</dbReference>
<comment type="caution">
    <text evidence="7">Lacks conserved residue(s) required for the propagation of feature annotation.</text>
</comment>
<evidence type="ECO:0000256" key="4">
    <source>
        <dbReference type="ARBA" id="ARBA00022786"/>
    </source>
</evidence>
<dbReference type="GO" id="GO:0016579">
    <property type="term" value="P:protein deubiquitination"/>
    <property type="evidence" value="ECO:0007669"/>
    <property type="project" value="TreeGrafter"/>
</dbReference>
<dbReference type="InterPro" id="IPR001578">
    <property type="entry name" value="Peptidase_C12_UCH"/>
</dbReference>
<sequence length="256" mass="27076">MSRNERGVYYGPDGKKTFVPLENNPIVFTGLAQKLGLTPQITYHDIYSLSSPDLLASIPRPIHALIFLAPAAVYQRVRAADTAAGLGTKGLTYDKSGADEPVLWFQQTIGHACGLVAFIHSIANGGASAFLSPESVLGKIVREAAPLKPAARAEVLYRSDELEEAHMAVAFDGSSVAPLAAEPNGFHFISFVSGKDGHLYELEGGWDGPIDRGMMGEGEDVLSSRALEVGVGRYLRLAGREVGFSVVGVCSEGSGG</sequence>
<dbReference type="SUPFAM" id="SSF54001">
    <property type="entry name" value="Cysteine proteinases"/>
    <property type="match status" value="1"/>
</dbReference>
<dbReference type="GO" id="GO:0004843">
    <property type="term" value="F:cysteine-type deubiquitinase activity"/>
    <property type="evidence" value="ECO:0007669"/>
    <property type="project" value="UniProtKB-EC"/>
</dbReference>
<dbReference type="EC" id="3.4.19.12" evidence="8"/>
<dbReference type="GO" id="GO:0006511">
    <property type="term" value="P:ubiquitin-dependent protein catabolic process"/>
    <property type="evidence" value="ECO:0007669"/>
    <property type="project" value="UniProtKB-UniRule"/>
</dbReference>
<dbReference type="InterPro" id="IPR036959">
    <property type="entry name" value="Peptidase_C12_UCH_sf"/>
</dbReference>
<accession>A0AAN7YSF1</accession>
<evidence type="ECO:0000313" key="10">
    <source>
        <dbReference type="EMBL" id="KAK5118029.1"/>
    </source>
</evidence>
<keyword evidence="5 8" id="KW-0378">Hydrolase</keyword>
<keyword evidence="6 8" id="KW-0788">Thiol protease</keyword>
<dbReference type="AlphaFoldDB" id="A0AAN7YSF1"/>
<comment type="catalytic activity">
    <reaction evidence="1 8">
        <text>Thiol-dependent hydrolysis of ester, thioester, amide, peptide and isopeptide bonds formed by the C-terminal Gly of ubiquitin (a 76-residue protein attached to proteins as an intracellular targeting signal).</text>
        <dbReference type="EC" id="3.4.19.12"/>
    </reaction>
</comment>
<dbReference type="InterPro" id="IPR038765">
    <property type="entry name" value="Papain-like_cys_pep_sf"/>
</dbReference>
<evidence type="ECO:0000256" key="5">
    <source>
        <dbReference type="ARBA" id="ARBA00022801"/>
    </source>
</evidence>
<dbReference type="Proteomes" id="UP001310890">
    <property type="component" value="Unassembled WGS sequence"/>
</dbReference>
<gene>
    <name evidence="10" type="ORF">LTR62_004074</name>
</gene>
<proteinExistence type="inferred from homology"/>
<evidence type="ECO:0000313" key="11">
    <source>
        <dbReference type="Proteomes" id="UP001310890"/>
    </source>
</evidence>
<protein>
    <recommendedName>
        <fullName evidence="8">Ubiquitin carboxyl-terminal hydrolase</fullName>
        <ecNumber evidence="8">3.4.19.12</ecNumber>
    </recommendedName>
</protein>
<dbReference type="PANTHER" id="PTHR10589:SF17">
    <property type="entry name" value="UBIQUITIN CARBOXYL-TERMINAL HYDROLASE"/>
    <property type="match status" value="1"/>
</dbReference>
<evidence type="ECO:0000256" key="8">
    <source>
        <dbReference type="RuleBase" id="RU361215"/>
    </source>
</evidence>
<comment type="similarity">
    <text evidence="2 7 8">Belongs to the peptidase C12 family.</text>
</comment>
<dbReference type="Gene3D" id="3.40.532.10">
    <property type="entry name" value="Peptidase C12, ubiquitin carboxyl-terminal hydrolase"/>
    <property type="match status" value="1"/>
</dbReference>
<feature type="domain" description="UCH catalytic" evidence="9">
    <location>
        <begin position="17"/>
        <end position="251"/>
    </location>
</feature>
<evidence type="ECO:0000259" key="9">
    <source>
        <dbReference type="PROSITE" id="PS52048"/>
    </source>
</evidence>
<evidence type="ECO:0000256" key="1">
    <source>
        <dbReference type="ARBA" id="ARBA00000707"/>
    </source>
</evidence>
<dbReference type="PRINTS" id="PR00707">
    <property type="entry name" value="UBCTHYDRLASE"/>
</dbReference>
<dbReference type="CDD" id="cd09616">
    <property type="entry name" value="Peptidase_C12_UCH_L1_L3"/>
    <property type="match status" value="1"/>
</dbReference>
<keyword evidence="4 8" id="KW-0833">Ubl conjugation pathway</keyword>
<keyword evidence="3 8" id="KW-0645">Protease</keyword>
<organism evidence="10 11">
    <name type="scientific">Meristemomyces frigidus</name>
    <dbReference type="NCBI Taxonomy" id="1508187"/>
    <lineage>
        <taxon>Eukaryota</taxon>
        <taxon>Fungi</taxon>
        <taxon>Dikarya</taxon>
        <taxon>Ascomycota</taxon>
        <taxon>Pezizomycotina</taxon>
        <taxon>Dothideomycetes</taxon>
        <taxon>Dothideomycetidae</taxon>
        <taxon>Mycosphaerellales</taxon>
        <taxon>Teratosphaeriaceae</taxon>
        <taxon>Meristemomyces</taxon>
    </lineage>
</organism>
<evidence type="ECO:0000256" key="3">
    <source>
        <dbReference type="ARBA" id="ARBA00022670"/>
    </source>
</evidence>